<evidence type="ECO:0000313" key="3">
    <source>
        <dbReference type="Proteomes" id="UP000596742"/>
    </source>
</evidence>
<dbReference type="Proteomes" id="UP000596742">
    <property type="component" value="Unassembled WGS sequence"/>
</dbReference>
<keyword evidence="3" id="KW-1185">Reference proteome</keyword>
<gene>
    <name evidence="2" type="ORF">MGAL_10B000553</name>
</gene>
<dbReference type="OrthoDB" id="6061636at2759"/>
<comment type="caution">
    <text evidence="2">The sequence shown here is derived from an EMBL/GenBank/DDBJ whole genome shotgun (WGS) entry which is preliminary data.</text>
</comment>
<sequence>MAGVHDDDENMAGVHDDDEKKYNEMLKPITYKSDDNSLKRLHLLYDKDEEDGKEKVIEKPKDSHDEPNKVTLRDYPISMLEDIGMFSVFSDDTSTKGPSLKLSRDPAHMFRAHNYPGTLHISSGNLKPLTRAHNYPGTLHICSGNLKPLTRAHKLSRDPAQLTNYPGTLHVCAGNLKPLTRAHNYPGTLHVCSGNLKPLTRAHNYPGTLHVCSGNLKPLSRAHNYQDLHVCSGNLKPLTRAHKLSRDPARMFRGQLHQTELKSNQAYGGFDVPKSLAHYGKFKGKIPEVRATVDGALRDYGNDRVKMWNLNIRNDERYAHFNQMRSQSGLKRKRIQFQTMEKGTQSSLKAEREVQTVHPVERRDSFDLTMAKERSEVSTEEIHSKPKLELKAGLEKADIAAIDFLDGFDRLGEQDCQKMINEIYFKPDEDIISSIYVLQSDIPSVQLMNIITVRIPVKIRFDSEKLKFFIRMRVGLVWRRIDARFEETPGNSIFEGYVVFKTEIRGNFFATCDFIQFTYKVDKHGYKFKNALIPDIQVAVKGGVLDESEDVTFQVRLIDRERFSKYDDVCPRLIYPITYISDGLWIRRNKLLYSKRISPLLITIMNDISYGIDSEVYLIREKQGRINIIGCRTSTDKKFIVMLDHTHSTFWYVVTKEINKYKAYEPILERGFSVASSRTCVCKILTFHENKKEEFNIWVCIVEHPDVDKMVSKYLGLGGVADDKRLEMSDDGGISRTIDFVSRSSVVNIDLDGNFKQRHYKELPTLQFSVGHSCRVKFKIKCRIKPLLCDDKEKVAVIRFYIGTKTIHEVIIDTAAPIPDFDVVPKTEAPEYTREAIEKLLSAESLHKLAACLSEDEGFDLSIRLGVPAGTVSKVLIMIGSVESKNFRLILLWKQSIKGDVSDVKDFINSFHDIDRGDLAFGIMDALDNCRPFKK</sequence>
<protein>
    <recommendedName>
        <fullName evidence="4">Death domain-containing protein</fullName>
    </recommendedName>
</protein>
<name>A0A8B6CVA3_MYTGA</name>
<reference evidence="2" key="1">
    <citation type="submission" date="2018-11" db="EMBL/GenBank/DDBJ databases">
        <authorList>
            <person name="Alioto T."/>
            <person name="Alioto T."/>
        </authorList>
    </citation>
    <scope>NUCLEOTIDE SEQUENCE</scope>
</reference>
<evidence type="ECO:0008006" key="4">
    <source>
        <dbReference type="Google" id="ProtNLM"/>
    </source>
</evidence>
<proteinExistence type="predicted"/>
<feature type="compositionally biased region" description="Acidic residues" evidence="1">
    <location>
        <begin position="1"/>
        <end position="10"/>
    </location>
</feature>
<feature type="region of interest" description="Disordered" evidence="1">
    <location>
        <begin position="49"/>
        <end position="69"/>
    </location>
</feature>
<accession>A0A8B6CVA3</accession>
<evidence type="ECO:0000313" key="2">
    <source>
        <dbReference type="EMBL" id="VDI11122.1"/>
    </source>
</evidence>
<feature type="region of interest" description="Disordered" evidence="1">
    <location>
        <begin position="1"/>
        <end position="22"/>
    </location>
</feature>
<dbReference type="EMBL" id="UYJE01002487">
    <property type="protein sequence ID" value="VDI11122.1"/>
    <property type="molecule type" value="Genomic_DNA"/>
</dbReference>
<evidence type="ECO:0000256" key="1">
    <source>
        <dbReference type="SAM" id="MobiDB-lite"/>
    </source>
</evidence>
<organism evidence="2 3">
    <name type="scientific">Mytilus galloprovincialis</name>
    <name type="common">Mediterranean mussel</name>
    <dbReference type="NCBI Taxonomy" id="29158"/>
    <lineage>
        <taxon>Eukaryota</taxon>
        <taxon>Metazoa</taxon>
        <taxon>Spiralia</taxon>
        <taxon>Lophotrochozoa</taxon>
        <taxon>Mollusca</taxon>
        <taxon>Bivalvia</taxon>
        <taxon>Autobranchia</taxon>
        <taxon>Pteriomorphia</taxon>
        <taxon>Mytilida</taxon>
        <taxon>Mytiloidea</taxon>
        <taxon>Mytilidae</taxon>
        <taxon>Mytilinae</taxon>
        <taxon>Mytilus</taxon>
    </lineage>
</organism>
<dbReference type="AlphaFoldDB" id="A0A8B6CVA3"/>